<gene>
    <name evidence="1" type="ORF">G3M48_002470</name>
</gene>
<dbReference type="PANTHER" id="PTHR42085:SF4">
    <property type="entry name" value="F-BOX DOMAIN-CONTAINING PROTEIN"/>
    <property type="match status" value="1"/>
</dbReference>
<organism evidence="1 2">
    <name type="scientific">Beauveria asiatica</name>
    <dbReference type="NCBI Taxonomy" id="1069075"/>
    <lineage>
        <taxon>Eukaryota</taxon>
        <taxon>Fungi</taxon>
        <taxon>Dikarya</taxon>
        <taxon>Ascomycota</taxon>
        <taxon>Pezizomycotina</taxon>
        <taxon>Sordariomycetes</taxon>
        <taxon>Hypocreomycetidae</taxon>
        <taxon>Hypocreales</taxon>
        <taxon>Cordycipitaceae</taxon>
        <taxon>Beauveria</taxon>
    </lineage>
</organism>
<reference evidence="1 2" key="1">
    <citation type="submission" date="2020-02" db="EMBL/GenBank/DDBJ databases">
        <title>Comparative genomics of the hypocrealean fungal genus Beauvera.</title>
        <authorList>
            <person name="Showalter D.N."/>
            <person name="Bushley K.E."/>
            <person name="Rehner S.A."/>
        </authorList>
    </citation>
    <scope>NUCLEOTIDE SEQUENCE [LARGE SCALE GENOMIC DNA]</scope>
    <source>
        <strain evidence="1 2">ARSEF4384</strain>
    </source>
</reference>
<name>A0AAW0RXX0_9HYPO</name>
<dbReference type="InterPro" id="IPR038883">
    <property type="entry name" value="AN11006-like"/>
</dbReference>
<dbReference type="PANTHER" id="PTHR42085">
    <property type="entry name" value="F-BOX DOMAIN-CONTAINING PROTEIN"/>
    <property type="match status" value="1"/>
</dbReference>
<proteinExistence type="predicted"/>
<evidence type="ECO:0000313" key="2">
    <source>
        <dbReference type="Proteomes" id="UP001397290"/>
    </source>
</evidence>
<dbReference type="AlphaFoldDB" id="A0AAW0RXX0"/>
<dbReference type="EMBL" id="JAAHCF010000182">
    <property type="protein sequence ID" value="KAK8146895.1"/>
    <property type="molecule type" value="Genomic_DNA"/>
</dbReference>
<keyword evidence="2" id="KW-1185">Reference proteome</keyword>
<evidence type="ECO:0000313" key="1">
    <source>
        <dbReference type="EMBL" id="KAK8146895.1"/>
    </source>
</evidence>
<dbReference type="Proteomes" id="UP001397290">
    <property type="component" value="Unassembled WGS sequence"/>
</dbReference>
<sequence>MVVNPHLPTATFARSSTPLPNLDAMAADSTAASPPPPSHRTSFMVLPAEVRLQIYGYLLRLPPLTATTAATIDEPRVSAGILRTSRQIHAEAAAVLYGDNVFLAHPSLLADFPRLRRWYTPVCAAAPLPRIRRFHLTLRLDCDPGFDRRRAAAAFAGAEELHIRLVQTFFLSAGKENLATLEDVRGVRGLTIRGSTTGFEKYVEWLARLMRSPPGTKAVPFAETEEEYGDARREVMAR</sequence>
<comment type="caution">
    <text evidence="1">The sequence shown here is derived from an EMBL/GenBank/DDBJ whole genome shotgun (WGS) entry which is preliminary data.</text>
</comment>
<protein>
    <recommendedName>
        <fullName evidence="3">F-box domain-containing protein</fullName>
    </recommendedName>
</protein>
<accession>A0AAW0RXX0</accession>
<evidence type="ECO:0008006" key="3">
    <source>
        <dbReference type="Google" id="ProtNLM"/>
    </source>
</evidence>